<dbReference type="Proteomes" id="UP000653305">
    <property type="component" value="Unassembled WGS sequence"/>
</dbReference>
<organism evidence="2 3">
    <name type="scientific">Phtheirospermum japonicum</name>
    <dbReference type="NCBI Taxonomy" id="374723"/>
    <lineage>
        <taxon>Eukaryota</taxon>
        <taxon>Viridiplantae</taxon>
        <taxon>Streptophyta</taxon>
        <taxon>Embryophyta</taxon>
        <taxon>Tracheophyta</taxon>
        <taxon>Spermatophyta</taxon>
        <taxon>Magnoliopsida</taxon>
        <taxon>eudicotyledons</taxon>
        <taxon>Gunneridae</taxon>
        <taxon>Pentapetalae</taxon>
        <taxon>asterids</taxon>
        <taxon>lamiids</taxon>
        <taxon>Lamiales</taxon>
        <taxon>Orobanchaceae</taxon>
        <taxon>Orobanchaceae incertae sedis</taxon>
        <taxon>Phtheirospermum</taxon>
    </lineage>
</organism>
<dbReference type="EMBL" id="BMAC01000113">
    <property type="protein sequence ID" value="GFP85830.1"/>
    <property type="molecule type" value="Genomic_DNA"/>
</dbReference>
<comment type="caution">
    <text evidence="2">The sequence shown here is derived from an EMBL/GenBank/DDBJ whole genome shotgun (WGS) entry which is preliminary data.</text>
</comment>
<dbReference type="PANTHER" id="PTHR31669">
    <property type="entry name" value="PROTEIN FAR1-RELATED SEQUENCE 10-RELATED"/>
    <property type="match status" value="1"/>
</dbReference>
<dbReference type="GO" id="GO:0008270">
    <property type="term" value="F:zinc ion binding"/>
    <property type="evidence" value="ECO:0007669"/>
    <property type="project" value="UniProtKB-UniRule"/>
</dbReference>
<dbReference type="OrthoDB" id="751756at2759"/>
<sequence length="68" mass="8241">MDSESPEEFEARWTEKTSVPELERNKWLLDIYSIRRQWVSAFVRQFFTTGMLSSQRVESNHSLLKRYL</sequence>
<comment type="similarity">
    <text evidence="1">Belongs to the FHY3/FAR1 family.</text>
</comment>
<protein>
    <recommendedName>
        <fullName evidence="1">Protein FAR1-RELATED SEQUENCE</fullName>
    </recommendedName>
</protein>
<proteinExistence type="inferred from homology"/>
<keyword evidence="1" id="KW-0862">Zinc</keyword>
<evidence type="ECO:0000313" key="2">
    <source>
        <dbReference type="EMBL" id="GFP85830.1"/>
    </source>
</evidence>
<reference evidence="2" key="1">
    <citation type="submission" date="2020-07" db="EMBL/GenBank/DDBJ databases">
        <title>Ethylene signaling mediates host invasion by parasitic plants.</title>
        <authorList>
            <person name="Yoshida S."/>
        </authorList>
    </citation>
    <scope>NUCLEOTIDE SEQUENCE</scope>
    <source>
        <strain evidence="2">Okayama</strain>
    </source>
</reference>
<keyword evidence="3" id="KW-1185">Reference proteome</keyword>
<keyword evidence="1" id="KW-0863">Zinc-finger</keyword>
<dbReference type="InterPro" id="IPR031052">
    <property type="entry name" value="FHY3/FAR1"/>
</dbReference>
<dbReference type="GO" id="GO:0005634">
    <property type="term" value="C:nucleus"/>
    <property type="evidence" value="ECO:0007669"/>
    <property type="project" value="UniProtKB-SubCell"/>
</dbReference>
<dbReference type="GO" id="GO:0006355">
    <property type="term" value="P:regulation of DNA-templated transcription"/>
    <property type="evidence" value="ECO:0007669"/>
    <property type="project" value="UniProtKB-UniRule"/>
</dbReference>
<evidence type="ECO:0000313" key="3">
    <source>
        <dbReference type="Proteomes" id="UP000653305"/>
    </source>
</evidence>
<name>A0A830BE17_9LAMI</name>
<keyword evidence="1" id="KW-0539">Nucleus</keyword>
<dbReference type="PANTHER" id="PTHR31669:SF251">
    <property type="entry name" value="PROTEIN FAR1-RELATED SEQUENCE"/>
    <property type="match status" value="1"/>
</dbReference>
<keyword evidence="1" id="KW-0479">Metal-binding</keyword>
<evidence type="ECO:0000256" key="1">
    <source>
        <dbReference type="RuleBase" id="RU367018"/>
    </source>
</evidence>
<accession>A0A830BE17</accession>
<dbReference type="AlphaFoldDB" id="A0A830BE17"/>
<comment type="function">
    <text evidence="1">Putative transcription activator involved in regulating light control of development.</text>
</comment>
<gene>
    <name evidence="2" type="ORF">PHJA_000726800</name>
</gene>
<comment type="subcellular location">
    <subcellularLocation>
        <location evidence="1">Nucleus</location>
    </subcellularLocation>
</comment>